<evidence type="ECO:0000256" key="3">
    <source>
        <dbReference type="ARBA" id="ARBA00022692"/>
    </source>
</evidence>
<sequence length="208" mass="22146">MLELSQALTYTAALGVAAAIPGPGMAALVARSVSGGALPGFSLLSGLILGDLVYLSFAVFGLSLIAHYFDALFVLVRACAAVYLGYLAWQFWWAKPQPVVLGRPINKRELFSAWLSGLTITLGNPKTIAFYLALLPLVINLESVSLHTWGVVLVPLTIAVLFIVGGLFVLGAVRIRHLLASPRAQHYLFRGAALMMLGAALAMLAQNL</sequence>
<comment type="subcellular location">
    <subcellularLocation>
        <location evidence="1">Cell membrane</location>
        <topology evidence="1">Multi-pass membrane protein</topology>
    </subcellularLocation>
</comment>
<gene>
    <name evidence="6" type="ORF">GHO40_24180</name>
</gene>
<dbReference type="RefSeq" id="WP_048372939.1">
    <property type="nucleotide sequence ID" value="NZ_JYLD01000017.1"/>
</dbReference>
<dbReference type="Pfam" id="PF01810">
    <property type="entry name" value="LysE"/>
    <property type="match status" value="1"/>
</dbReference>
<protein>
    <submittedName>
        <fullName evidence="6">LysE family translocator</fullName>
    </submittedName>
</protein>
<dbReference type="PANTHER" id="PTHR30086">
    <property type="entry name" value="ARGININE EXPORTER PROTEIN ARGO"/>
    <property type="match status" value="1"/>
</dbReference>
<keyword evidence="4" id="KW-1133">Transmembrane helix</keyword>
<evidence type="ECO:0000256" key="1">
    <source>
        <dbReference type="ARBA" id="ARBA00004651"/>
    </source>
</evidence>
<keyword evidence="3" id="KW-0812">Transmembrane</keyword>
<evidence type="ECO:0000256" key="4">
    <source>
        <dbReference type="ARBA" id="ARBA00022989"/>
    </source>
</evidence>
<comment type="caution">
    <text evidence="6">The sequence shown here is derived from an EMBL/GenBank/DDBJ whole genome shotgun (WGS) entry which is preliminary data.</text>
</comment>
<dbReference type="PANTHER" id="PTHR30086:SF20">
    <property type="entry name" value="ARGININE EXPORTER PROTEIN ARGO-RELATED"/>
    <property type="match status" value="1"/>
</dbReference>
<name>A0A0J6KWP8_9PSED</name>
<dbReference type="Proteomes" id="UP000441404">
    <property type="component" value="Unassembled WGS sequence"/>
</dbReference>
<keyword evidence="2" id="KW-1003">Cell membrane</keyword>
<dbReference type="AlphaFoldDB" id="A0A0J6KWP8"/>
<accession>A0A0J6KWP8</accession>
<dbReference type="STRING" id="1608996.TU84_22105"/>
<organism evidence="6 7">
    <name type="scientific">Pseudomonas helleri</name>
    <dbReference type="NCBI Taxonomy" id="1608996"/>
    <lineage>
        <taxon>Bacteria</taxon>
        <taxon>Pseudomonadati</taxon>
        <taxon>Pseudomonadota</taxon>
        <taxon>Gammaproteobacteria</taxon>
        <taxon>Pseudomonadales</taxon>
        <taxon>Pseudomonadaceae</taxon>
        <taxon>Pseudomonas</taxon>
    </lineage>
</organism>
<evidence type="ECO:0000256" key="5">
    <source>
        <dbReference type="ARBA" id="ARBA00023136"/>
    </source>
</evidence>
<evidence type="ECO:0000313" key="6">
    <source>
        <dbReference type="EMBL" id="MQT49795.1"/>
    </source>
</evidence>
<dbReference type="OrthoDB" id="9804822at2"/>
<evidence type="ECO:0000256" key="2">
    <source>
        <dbReference type="ARBA" id="ARBA00022475"/>
    </source>
</evidence>
<proteinExistence type="predicted"/>
<keyword evidence="5" id="KW-0472">Membrane</keyword>
<evidence type="ECO:0000313" key="7">
    <source>
        <dbReference type="Proteomes" id="UP000441404"/>
    </source>
</evidence>
<reference evidence="6 7" key="1">
    <citation type="submission" date="2019-10" db="EMBL/GenBank/DDBJ databases">
        <title>Evaluation of single-gene subtyping targets for Pseudomonas.</title>
        <authorList>
            <person name="Reichler S.J."/>
            <person name="Orsi R.H."/>
            <person name="Wiedmann M."/>
            <person name="Martin N.H."/>
            <person name="Murphy S.I."/>
        </authorList>
    </citation>
    <scope>NUCLEOTIDE SEQUENCE [LARGE SCALE GENOMIC DNA]</scope>
    <source>
        <strain evidence="6 7">FSL R10-3257</strain>
    </source>
</reference>
<dbReference type="EMBL" id="WIWJ01000068">
    <property type="protein sequence ID" value="MQT49795.1"/>
    <property type="molecule type" value="Genomic_DNA"/>
</dbReference>
<dbReference type="GO" id="GO:0005886">
    <property type="term" value="C:plasma membrane"/>
    <property type="evidence" value="ECO:0007669"/>
    <property type="project" value="UniProtKB-SubCell"/>
</dbReference>
<dbReference type="GO" id="GO:0015171">
    <property type="term" value="F:amino acid transmembrane transporter activity"/>
    <property type="evidence" value="ECO:0007669"/>
    <property type="project" value="TreeGrafter"/>
</dbReference>
<dbReference type="InterPro" id="IPR001123">
    <property type="entry name" value="LeuE-type"/>
</dbReference>